<reference evidence="3 4" key="1">
    <citation type="submission" date="2015-10" db="EMBL/GenBank/DDBJ databases">
        <title>Draft genome sequence of Streptomyces sp. RV15, isolated from a marine sponge.</title>
        <authorList>
            <person name="Ruckert C."/>
            <person name="Abdelmohsen U.R."/>
            <person name="Winkler A."/>
            <person name="Hentschel U."/>
            <person name="Kalinowski J."/>
            <person name="Kampfer P."/>
            <person name="Glaeser S."/>
        </authorList>
    </citation>
    <scope>NUCLEOTIDE SEQUENCE [LARGE SCALE GENOMIC DNA]</scope>
    <source>
        <strain evidence="3 4">RV15</strain>
    </source>
</reference>
<dbReference type="PANTHER" id="PTHR43156">
    <property type="entry name" value="STAGE II SPORULATION PROTEIN E-RELATED"/>
    <property type="match status" value="1"/>
</dbReference>
<evidence type="ECO:0000259" key="2">
    <source>
        <dbReference type="Pfam" id="PF07228"/>
    </source>
</evidence>
<dbReference type="AlphaFoldDB" id="A0A101UR78"/>
<dbReference type="InterPro" id="IPR052016">
    <property type="entry name" value="Bact_Sigma-Reg"/>
</dbReference>
<dbReference type="Gene3D" id="3.60.40.10">
    <property type="entry name" value="PPM-type phosphatase domain"/>
    <property type="match status" value="1"/>
</dbReference>
<evidence type="ECO:0000313" key="4">
    <source>
        <dbReference type="Proteomes" id="UP000053260"/>
    </source>
</evidence>
<sequence length="94" mass="10659">MVSERMLQPGDRLLCFTDGLFEEHQAGGEQFGEEQLIEWTNRILHERTQVRAVVRTLSHALKQERGGTTSDDATVFLIEWRGGDAHHLAAFGPR</sequence>
<organism evidence="3 4">
    <name type="scientific">Streptomyces dysideae</name>
    <dbReference type="NCBI Taxonomy" id="909626"/>
    <lineage>
        <taxon>Bacteria</taxon>
        <taxon>Bacillati</taxon>
        <taxon>Actinomycetota</taxon>
        <taxon>Actinomycetes</taxon>
        <taxon>Kitasatosporales</taxon>
        <taxon>Streptomycetaceae</taxon>
        <taxon>Streptomyces</taxon>
    </lineage>
</organism>
<dbReference type="InterPro" id="IPR036457">
    <property type="entry name" value="PPM-type-like_dom_sf"/>
</dbReference>
<dbReference type="PANTHER" id="PTHR43156:SF2">
    <property type="entry name" value="STAGE II SPORULATION PROTEIN E"/>
    <property type="match status" value="1"/>
</dbReference>
<comment type="caution">
    <text evidence="3">The sequence shown here is derived from an EMBL/GenBank/DDBJ whole genome shotgun (WGS) entry which is preliminary data.</text>
</comment>
<keyword evidence="4" id="KW-1185">Reference proteome</keyword>
<gene>
    <name evidence="3" type="ORF">AQJ91_41330</name>
</gene>
<evidence type="ECO:0000313" key="3">
    <source>
        <dbReference type="EMBL" id="KUO15399.1"/>
    </source>
</evidence>
<evidence type="ECO:0000256" key="1">
    <source>
        <dbReference type="ARBA" id="ARBA00022801"/>
    </source>
</evidence>
<dbReference type="EMBL" id="LMXB01000112">
    <property type="protein sequence ID" value="KUO15399.1"/>
    <property type="molecule type" value="Genomic_DNA"/>
</dbReference>
<dbReference type="InterPro" id="IPR001932">
    <property type="entry name" value="PPM-type_phosphatase-like_dom"/>
</dbReference>
<dbReference type="SUPFAM" id="SSF81606">
    <property type="entry name" value="PP2C-like"/>
    <property type="match status" value="1"/>
</dbReference>
<dbReference type="Pfam" id="PF07228">
    <property type="entry name" value="SpoIIE"/>
    <property type="match status" value="1"/>
</dbReference>
<dbReference type="Proteomes" id="UP000053260">
    <property type="component" value="Unassembled WGS sequence"/>
</dbReference>
<dbReference type="STRING" id="909626.AQJ91_41330"/>
<accession>A0A101UR78</accession>
<name>A0A101UR78_9ACTN</name>
<feature type="domain" description="PPM-type phosphatase" evidence="2">
    <location>
        <begin position="4"/>
        <end position="81"/>
    </location>
</feature>
<keyword evidence="1" id="KW-0378">Hydrolase</keyword>
<proteinExistence type="predicted"/>
<protein>
    <recommendedName>
        <fullName evidence="2">PPM-type phosphatase domain-containing protein</fullName>
    </recommendedName>
</protein>
<dbReference type="GO" id="GO:0016791">
    <property type="term" value="F:phosphatase activity"/>
    <property type="evidence" value="ECO:0007669"/>
    <property type="project" value="TreeGrafter"/>
</dbReference>